<protein>
    <submittedName>
        <fullName evidence="1">Uncharacterized protein</fullName>
    </submittedName>
</protein>
<organism evidence="1 2">
    <name type="scientific">Nesidiocoris tenuis</name>
    <dbReference type="NCBI Taxonomy" id="355587"/>
    <lineage>
        <taxon>Eukaryota</taxon>
        <taxon>Metazoa</taxon>
        <taxon>Ecdysozoa</taxon>
        <taxon>Arthropoda</taxon>
        <taxon>Hexapoda</taxon>
        <taxon>Insecta</taxon>
        <taxon>Pterygota</taxon>
        <taxon>Neoptera</taxon>
        <taxon>Paraneoptera</taxon>
        <taxon>Hemiptera</taxon>
        <taxon>Heteroptera</taxon>
        <taxon>Panheteroptera</taxon>
        <taxon>Cimicomorpha</taxon>
        <taxon>Miridae</taxon>
        <taxon>Dicyphina</taxon>
        <taxon>Nesidiocoris</taxon>
    </lineage>
</organism>
<dbReference type="Proteomes" id="UP000479000">
    <property type="component" value="Unassembled WGS sequence"/>
</dbReference>
<keyword evidence="2" id="KW-1185">Reference proteome</keyword>
<name>A0A6H5HB57_9HEMI</name>
<proteinExistence type="predicted"/>
<dbReference type="EMBL" id="CADCXU010026916">
    <property type="protein sequence ID" value="CAB0013633.1"/>
    <property type="molecule type" value="Genomic_DNA"/>
</dbReference>
<sequence length="122" mass="13680">MRKSPATLTLLERAPIGGAGSKKSATYQVKVEFSVETSSRIFGVETDGRKVSHVLSVAEEMRRCRQSQNRLARFSADVARQIVNPGTVVHADDQMVRTDGQKRRLDLRPDAGHCRYRLLLKN</sequence>
<gene>
    <name evidence="1" type="ORF">NTEN_LOCUS18227</name>
</gene>
<dbReference type="AlphaFoldDB" id="A0A6H5HB57"/>
<evidence type="ECO:0000313" key="2">
    <source>
        <dbReference type="Proteomes" id="UP000479000"/>
    </source>
</evidence>
<accession>A0A6H5HB57</accession>
<evidence type="ECO:0000313" key="1">
    <source>
        <dbReference type="EMBL" id="CAB0013633.1"/>
    </source>
</evidence>
<reference evidence="1 2" key="1">
    <citation type="submission" date="2020-02" db="EMBL/GenBank/DDBJ databases">
        <authorList>
            <person name="Ferguson B K."/>
        </authorList>
    </citation>
    <scope>NUCLEOTIDE SEQUENCE [LARGE SCALE GENOMIC DNA]</scope>
</reference>